<dbReference type="EMBL" id="CAEMXZ010000051">
    <property type="protein sequence ID" value="CAB4323520.1"/>
    <property type="molecule type" value="Genomic_DNA"/>
</dbReference>
<dbReference type="NCBIfam" id="TIGR00377">
    <property type="entry name" value="ant_ant_sig"/>
    <property type="match status" value="1"/>
</dbReference>
<dbReference type="Pfam" id="PF01740">
    <property type="entry name" value="STAS"/>
    <property type="match status" value="1"/>
</dbReference>
<name>A0A6J5YBL1_9ZZZZ</name>
<dbReference type="PANTHER" id="PTHR33495:SF2">
    <property type="entry name" value="ANTI-SIGMA FACTOR ANTAGONIST TM_1081-RELATED"/>
    <property type="match status" value="1"/>
</dbReference>
<dbReference type="InterPro" id="IPR003658">
    <property type="entry name" value="Anti-sigma_ant"/>
</dbReference>
<organism evidence="3">
    <name type="scientific">freshwater metagenome</name>
    <dbReference type="NCBI Taxonomy" id="449393"/>
    <lineage>
        <taxon>unclassified sequences</taxon>
        <taxon>metagenomes</taxon>
        <taxon>ecological metagenomes</taxon>
    </lineage>
</organism>
<gene>
    <name evidence="3" type="ORF">UFOPK1392_01275</name>
    <name evidence="4" type="ORF">UFOPK3733_01227</name>
</gene>
<evidence type="ECO:0000313" key="3">
    <source>
        <dbReference type="EMBL" id="CAB4323520.1"/>
    </source>
</evidence>
<evidence type="ECO:0000259" key="2">
    <source>
        <dbReference type="PROSITE" id="PS50801"/>
    </source>
</evidence>
<dbReference type="CDD" id="cd07043">
    <property type="entry name" value="STAS_anti-anti-sigma_factors"/>
    <property type="match status" value="1"/>
</dbReference>
<dbReference type="SUPFAM" id="SSF52091">
    <property type="entry name" value="SpoIIaa-like"/>
    <property type="match status" value="1"/>
</dbReference>
<dbReference type="PANTHER" id="PTHR33495">
    <property type="entry name" value="ANTI-SIGMA FACTOR ANTAGONIST TM_1081-RELATED-RELATED"/>
    <property type="match status" value="1"/>
</dbReference>
<dbReference type="GO" id="GO:0043856">
    <property type="term" value="F:anti-sigma factor antagonist activity"/>
    <property type="evidence" value="ECO:0007669"/>
    <property type="project" value="InterPro"/>
</dbReference>
<evidence type="ECO:0000256" key="1">
    <source>
        <dbReference type="ARBA" id="ARBA00009013"/>
    </source>
</evidence>
<dbReference type="InterPro" id="IPR036513">
    <property type="entry name" value="STAS_dom_sf"/>
</dbReference>
<proteinExistence type="inferred from homology"/>
<sequence length="123" mass="12484">MSIELVISQSGPVTIVGLIGDLDLAAAPVARSQLLAAVHEADGLPLVVVDLLGVDFLDAIGIGVLFAGVVVCRSRGGDLAICRPEPQVAAVLRLTRVDEILPIHLSVAAAEAELLASSGSGAR</sequence>
<accession>A0A6J5YBL1</accession>
<dbReference type="InterPro" id="IPR002645">
    <property type="entry name" value="STAS_dom"/>
</dbReference>
<feature type="domain" description="STAS" evidence="2">
    <location>
        <begin position="3"/>
        <end position="114"/>
    </location>
</feature>
<reference evidence="3" key="1">
    <citation type="submission" date="2020-05" db="EMBL/GenBank/DDBJ databases">
        <authorList>
            <person name="Chiriac C."/>
            <person name="Salcher M."/>
            <person name="Ghai R."/>
            <person name="Kavagutti S V."/>
        </authorList>
    </citation>
    <scope>NUCLEOTIDE SEQUENCE</scope>
</reference>
<dbReference type="Gene3D" id="3.30.750.24">
    <property type="entry name" value="STAS domain"/>
    <property type="match status" value="1"/>
</dbReference>
<protein>
    <submittedName>
        <fullName evidence="3">Unannotated protein</fullName>
    </submittedName>
</protein>
<comment type="similarity">
    <text evidence="1">Belongs to the anti-sigma-factor antagonist family.</text>
</comment>
<dbReference type="EMBL" id="CAFBNC010000058">
    <property type="protein sequence ID" value="CAB4939911.1"/>
    <property type="molecule type" value="Genomic_DNA"/>
</dbReference>
<evidence type="ECO:0000313" key="4">
    <source>
        <dbReference type="EMBL" id="CAB4939911.1"/>
    </source>
</evidence>
<dbReference type="PROSITE" id="PS50801">
    <property type="entry name" value="STAS"/>
    <property type="match status" value="1"/>
</dbReference>
<dbReference type="AlphaFoldDB" id="A0A6J5YBL1"/>